<dbReference type="AlphaFoldDB" id="A0A1I0QEZ6"/>
<evidence type="ECO:0000313" key="1">
    <source>
        <dbReference type="EMBL" id="SEW25526.1"/>
    </source>
</evidence>
<dbReference type="RefSeq" id="WP_090258694.1">
    <property type="nucleotide sequence ID" value="NZ_FOIR01000002.1"/>
</dbReference>
<protein>
    <submittedName>
        <fullName evidence="1">Uncharacterized protein</fullName>
    </submittedName>
</protein>
<dbReference type="GeneID" id="99986971"/>
<accession>A0A1I0QEZ6</accession>
<keyword evidence="2" id="KW-1185">Reference proteome</keyword>
<sequence length="178" mass="20638">MYSNNIKIGQYGRFFRDGLDLEDEYLDGIPVFIEQDWIFLKFVHDDLIIIDGYTLIRVSDLSNYILKPEKSEFRMNALELKGELNKFDHFDKETSWNGIVSYLKDNKSLGVFYTEEIDNTVCYVGQISEYDSLGFEILEISDEGVWLDRMSLSWKEVTRIDCFGGYDSALSLVASGKQ</sequence>
<reference evidence="2" key="1">
    <citation type="submission" date="2016-10" db="EMBL/GenBank/DDBJ databases">
        <authorList>
            <person name="Varghese N."/>
            <person name="Submissions S."/>
        </authorList>
    </citation>
    <scope>NUCLEOTIDE SEQUENCE [LARGE SCALE GENOMIC DNA]</scope>
    <source>
        <strain evidence="2">CGMCC 1.12402</strain>
    </source>
</reference>
<gene>
    <name evidence="1" type="ORF">SAMN05216290_2266</name>
</gene>
<proteinExistence type="predicted"/>
<organism evidence="1 2">
    <name type="scientific">Roseivirga pacifica</name>
    <dbReference type="NCBI Taxonomy" id="1267423"/>
    <lineage>
        <taxon>Bacteria</taxon>
        <taxon>Pseudomonadati</taxon>
        <taxon>Bacteroidota</taxon>
        <taxon>Cytophagia</taxon>
        <taxon>Cytophagales</taxon>
        <taxon>Roseivirgaceae</taxon>
        <taxon>Roseivirga</taxon>
    </lineage>
</organism>
<dbReference type="EMBL" id="FOIR01000002">
    <property type="protein sequence ID" value="SEW25526.1"/>
    <property type="molecule type" value="Genomic_DNA"/>
</dbReference>
<evidence type="ECO:0000313" key="2">
    <source>
        <dbReference type="Proteomes" id="UP000199437"/>
    </source>
</evidence>
<name>A0A1I0QEZ6_9BACT</name>
<dbReference type="Proteomes" id="UP000199437">
    <property type="component" value="Unassembled WGS sequence"/>
</dbReference>
<dbReference type="STRING" id="1267423.SAMN05216290_2266"/>